<dbReference type="GO" id="GO:0005886">
    <property type="term" value="C:plasma membrane"/>
    <property type="evidence" value="ECO:0007669"/>
    <property type="project" value="InterPro"/>
</dbReference>
<dbReference type="SUPFAM" id="SSF117892">
    <property type="entry name" value="Band 7/SPFH domain"/>
    <property type="match status" value="1"/>
</dbReference>
<evidence type="ECO:0000259" key="4">
    <source>
        <dbReference type="SMART" id="SM00244"/>
    </source>
</evidence>
<evidence type="ECO:0000256" key="2">
    <source>
        <dbReference type="SAM" id="MobiDB-lite"/>
    </source>
</evidence>
<dbReference type="InterPro" id="IPR001972">
    <property type="entry name" value="Stomatin_HflK_fam"/>
</dbReference>
<sequence length="291" mass="32950">MGEFGGIVLIFIAVILFFFLISAIKIIPEYEKGVIFRLGRLVGVRGPGLFFVIPMLERMFRIDTRVITMDVPAQEVITRDNVTIRVNAVLYFLVIDPGKAVVNVMDYIRATMQIAQTTLRSVVGQFELDEMLSQREQINHRLQQIIDEQTEPWGIKVNIVEVKDVELPQSMQRAMAKQAEAEREKRAKIIHADGEFQASKRLAEAADVISREPVTLQLRYLQTLTEIAVEKNSTLVFPLPIDLIRPFIDRAYSGLNNDGYSEGGKKPNEPRPANPEARRGLFDPMTGLPLE</sequence>
<feature type="transmembrane region" description="Helical" evidence="3">
    <location>
        <begin position="7"/>
        <end position="28"/>
    </location>
</feature>
<protein>
    <recommendedName>
        <fullName evidence="4">Band 7 domain-containing protein</fullName>
    </recommendedName>
</protein>
<organism evidence="5 6">
    <name type="scientific">Herpetosiphon geysericola</name>
    <dbReference type="NCBI Taxonomy" id="70996"/>
    <lineage>
        <taxon>Bacteria</taxon>
        <taxon>Bacillati</taxon>
        <taxon>Chloroflexota</taxon>
        <taxon>Chloroflexia</taxon>
        <taxon>Herpetosiphonales</taxon>
        <taxon>Herpetosiphonaceae</taxon>
        <taxon>Herpetosiphon</taxon>
    </lineage>
</organism>
<dbReference type="OrthoDB" id="9809197at2"/>
<comment type="caution">
    <text evidence="5">The sequence shown here is derived from an EMBL/GenBank/DDBJ whole genome shotgun (WGS) entry which is preliminary data.</text>
</comment>
<name>A0A0P6Z0W9_9CHLR</name>
<keyword evidence="3" id="KW-0812">Transmembrane</keyword>
<feature type="region of interest" description="Disordered" evidence="2">
    <location>
        <begin position="258"/>
        <end position="291"/>
    </location>
</feature>
<dbReference type="InterPro" id="IPR001107">
    <property type="entry name" value="Band_7"/>
</dbReference>
<dbReference type="STRING" id="70996.SE18_04135"/>
<dbReference type="PANTHER" id="PTHR10264">
    <property type="entry name" value="BAND 7 PROTEIN-RELATED"/>
    <property type="match status" value="1"/>
</dbReference>
<dbReference type="Gene3D" id="6.10.250.2090">
    <property type="match status" value="1"/>
</dbReference>
<evidence type="ECO:0000256" key="3">
    <source>
        <dbReference type="SAM" id="Phobius"/>
    </source>
</evidence>
<dbReference type="AlphaFoldDB" id="A0A0P6Z0W9"/>
<dbReference type="CDD" id="cd08826">
    <property type="entry name" value="SPFH_eoslipins_u1"/>
    <property type="match status" value="1"/>
</dbReference>
<evidence type="ECO:0000313" key="6">
    <source>
        <dbReference type="Proteomes" id="UP000050277"/>
    </source>
</evidence>
<gene>
    <name evidence="5" type="ORF">SE18_04135</name>
</gene>
<evidence type="ECO:0000256" key="1">
    <source>
        <dbReference type="ARBA" id="ARBA00008164"/>
    </source>
</evidence>
<evidence type="ECO:0000313" key="5">
    <source>
        <dbReference type="EMBL" id="KPL90964.1"/>
    </source>
</evidence>
<dbReference type="RefSeq" id="WP_054533152.1">
    <property type="nucleotide sequence ID" value="NZ_LGKP01000008.1"/>
</dbReference>
<comment type="similarity">
    <text evidence="1">Belongs to the band 7/mec-2 family.</text>
</comment>
<feature type="domain" description="Band 7" evidence="4">
    <location>
        <begin position="22"/>
        <end position="179"/>
    </location>
</feature>
<dbReference type="Gene3D" id="3.30.479.30">
    <property type="entry name" value="Band 7 domain"/>
    <property type="match status" value="1"/>
</dbReference>
<reference evidence="5 6" key="1">
    <citation type="submission" date="2015-07" db="EMBL/GenBank/DDBJ databases">
        <title>Whole genome sequence of Herpetosiphon geysericola DSM 7119.</title>
        <authorList>
            <person name="Hemp J."/>
            <person name="Ward L.M."/>
            <person name="Pace L.A."/>
            <person name="Fischer W.W."/>
        </authorList>
    </citation>
    <scope>NUCLEOTIDE SEQUENCE [LARGE SCALE GENOMIC DNA]</scope>
    <source>
        <strain evidence="5 6">DSM 7119</strain>
    </source>
</reference>
<dbReference type="Pfam" id="PF01145">
    <property type="entry name" value="Band_7"/>
    <property type="match status" value="1"/>
</dbReference>
<dbReference type="InterPro" id="IPR043202">
    <property type="entry name" value="Band-7_stomatin-like"/>
</dbReference>
<dbReference type="SMART" id="SM00244">
    <property type="entry name" value="PHB"/>
    <property type="match status" value="1"/>
</dbReference>
<feature type="transmembrane region" description="Helical" evidence="3">
    <location>
        <begin position="34"/>
        <end position="56"/>
    </location>
</feature>
<dbReference type="PRINTS" id="PR00721">
    <property type="entry name" value="STOMATIN"/>
</dbReference>
<keyword evidence="6" id="KW-1185">Reference proteome</keyword>
<keyword evidence="3" id="KW-0472">Membrane</keyword>
<dbReference type="PATRIC" id="fig|70996.4.peg.5310"/>
<accession>A0A0P6Z0W9</accession>
<dbReference type="EMBL" id="LGKP01000008">
    <property type="protein sequence ID" value="KPL90964.1"/>
    <property type="molecule type" value="Genomic_DNA"/>
</dbReference>
<dbReference type="FunFam" id="3.30.479.30:FF:000004">
    <property type="entry name" value="Putative membrane protease family, stomatin"/>
    <property type="match status" value="1"/>
</dbReference>
<proteinExistence type="inferred from homology"/>
<keyword evidence="3" id="KW-1133">Transmembrane helix</keyword>
<dbReference type="PANTHER" id="PTHR10264:SF19">
    <property type="entry name" value="AT06885P-RELATED"/>
    <property type="match status" value="1"/>
</dbReference>
<dbReference type="InterPro" id="IPR036013">
    <property type="entry name" value="Band_7/SPFH_dom_sf"/>
</dbReference>
<dbReference type="GO" id="GO:0098552">
    <property type="term" value="C:side of membrane"/>
    <property type="evidence" value="ECO:0007669"/>
    <property type="project" value="UniProtKB-ARBA"/>
</dbReference>
<dbReference type="Proteomes" id="UP000050277">
    <property type="component" value="Unassembled WGS sequence"/>
</dbReference>